<reference evidence="1 2" key="1">
    <citation type="submission" date="2022-02" db="EMBL/GenBank/DDBJ databases">
        <title>Comparative genomics of the first Antarctic Pseudomonas spp. capable of biotransforming 2,4,6-Trinitrotoluene.</title>
        <authorList>
            <person name="Cabrera M.A."/>
            <person name="Marquez S.L."/>
            <person name="Perez-Donoso J.M."/>
        </authorList>
    </citation>
    <scope>NUCLEOTIDE SEQUENCE [LARGE SCALE GENOMIC DNA]</scope>
    <source>
        <strain evidence="1 2">TNT11</strain>
    </source>
</reference>
<accession>A0ABT0EBI8</accession>
<organism evidence="1 2">
    <name type="scientific">Pseudomonas emilianonis</name>
    <dbReference type="NCBI Taxonomy" id="2915812"/>
    <lineage>
        <taxon>Bacteria</taxon>
        <taxon>Pseudomonadati</taxon>
        <taxon>Pseudomonadota</taxon>
        <taxon>Gammaproteobacteria</taxon>
        <taxon>Pseudomonadales</taxon>
        <taxon>Pseudomonadaceae</taxon>
        <taxon>Pseudomonas</taxon>
    </lineage>
</organism>
<protein>
    <recommendedName>
        <fullName evidence="3">Phage tail protein</fullName>
    </recommendedName>
</protein>
<comment type="caution">
    <text evidence="1">The sequence shown here is derived from an EMBL/GenBank/DDBJ whole genome shotgun (WGS) entry which is preliminary data.</text>
</comment>
<evidence type="ECO:0000313" key="2">
    <source>
        <dbReference type="Proteomes" id="UP001317085"/>
    </source>
</evidence>
<gene>
    <name evidence="1" type="ORF">L9Z73_00320</name>
</gene>
<evidence type="ECO:0000313" key="1">
    <source>
        <dbReference type="EMBL" id="MCK1782861.1"/>
    </source>
</evidence>
<dbReference type="EMBL" id="JAKNRV010000002">
    <property type="protein sequence ID" value="MCK1782861.1"/>
    <property type="molecule type" value="Genomic_DNA"/>
</dbReference>
<name>A0ABT0EBI8_9PSED</name>
<dbReference type="RefSeq" id="WP_247395560.1">
    <property type="nucleotide sequence ID" value="NZ_JAKNRV010000002.1"/>
</dbReference>
<dbReference type="Proteomes" id="UP001317085">
    <property type="component" value="Unassembled WGS sequence"/>
</dbReference>
<proteinExistence type="predicted"/>
<evidence type="ECO:0008006" key="3">
    <source>
        <dbReference type="Google" id="ProtNLM"/>
    </source>
</evidence>
<keyword evidence="2" id="KW-1185">Reference proteome</keyword>
<sequence length="114" mass="12736">MMKFILLEGGAVGAIAAGVDIDIEAVRLGGIVIDAEDYVEPPYVPSKEELIATETQWRNSEMPKVQQTVTAIEYGEEGIQGTAQQWQLYWRELRKWTESNPDFPSASKRPVQPA</sequence>